<name>A0A233V9S5_FINMA</name>
<reference evidence="2" key="1">
    <citation type="submission" date="2017-04" db="EMBL/GenBank/DDBJ databases">
        <title>Finegoldia magna isolated from orthopedic joint implant-associated infections.</title>
        <authorList>
            <person name="Bjorklund S."/>
            <person name="Bruggemann H."/>
            <person name="Jensen A."/>
            <person name="Hellmark B."/>
            <person name="Soderquist B."/>
        </authorList>
    </citation>
    <scope>NUCLEOTIDE SEQUENCE [LARGE SCALE GENOMIC DNA]</scope>
    <source>
        <strain evidence="2">CCUG 54800</strain>
    </source>
</reference>
<dbReference type="RefSeq" id="WP_094205102.1">
    <property type="nucleotide sequence ID" value="NZ_NDYC01000004.1"/>
</dbReference>
<comment type="caution">
    <text evidence="1">The sequence shown here is derived from an EMBL/GenBank/DDBJ whole genome shotgun (WGS) entry which is preliminary data.</text>
</comment>
<evidence type="ECO:0000313" key="2">
    <source>
        <dbReference type="Proteomes" id="UP000215413"/>
    </source>
</evidence>
<proteinExistence type="predicted"/>
<evidence type="ECO:0008006" key="3">
    <source>
        <dbReference type="Google" id="ProtNLM"/>
    </source>
</evidence>
<evidence type="ECO:0000313" key="1">
    <source>
        <dbReference type="EMBL" id="OXZ29160.1"/>
    </source>
</evidence>
<dbReference type="AlphaFoldDB" id="A0A233V9S5"/>
<dbReference type="EMBL" id="NDYC01000004">
    <property type="protein sequence ID" value="OXZ29160.1"/>
    <property type="molecule type" value="Genomic_DNA"/>
</dbReference>
<accession>A0A233V9S5</accession>
<organism evidence="1 2">
    <name type="scientific">Finegoldia magna</name>
    <name type="common">Peptostreptococcus magnus</name>
    <dbReference type="NCBI Taxonomy" id="1260"/>
    <lineage>
        <taxon>Bacteria</taxon>
        <taxon>Bacillati</taxon>
        <taxon>Bacillota</taxon>
        <taxon>Tissierellia</taxon>
        <taxon>Tissierellales</taxon>
        <taxon>Peptoniphilaceae</taxon>
        <taxon>Finegoldia</taxon>
    </lineage>
</organism>
<gene>
    <name evidence="1" type="ORF">B9N49_00630</name>
</gene>
<protein>
    <recommendedName>
        <fullName evidence="3">DUF2313 domain-containing protein</fullName>
    </recommendedName>
</protein>
<dbReference type="Proteomes" id="UP000215413">
    <property type="component" value="Unassembled WGS sequence"/>
</dbReference>
<sequence length="240" mass="27905">MENRFSRRLPKYLNNISDMNDLFIAEDKEFDRIDDRLGDFENALFVSGLKFLKNPEPILRRLEDQYGLPHNLSVENRIKRIITKMNGTKVCNIKTIIDLCDSYGFYARFVPEYEKYNFILKVFNNLLDRHVISDIEEIKPAHLNFLIHTVFTSSLDLITKYADLSYDYILCGERKCATVYRDRYVGENVEVSIGVDTAENTSDYEYVVPSAGTRMCGESTDIVFQQDLTSGDVYEFTEDN</sequence>